<evidence type="ECO:0000313" key="3">
    <source>
        <dbReference type="Proteomes" id="UP000242496"/>
    </source>
</evidence>
<dbReference type="Proteomes" id="UP000242496">
    <property type="component" value="Unassembled WGS sequence"/>
</dbReference>
<feature type="signal peptide" evidence="1">
    <location>
        <begin position="1"/>
        <end position="21"/>
    </location>
</feature>
<evidence type="ECO:0000256" key="1">
    <source>
        <dbReference type="SAM" id="SignalP"/>
    </source>
</evidence>
<dbReference type="AlphaFoldDB" id="A0A1I7JXK1"/>
<name>A0A1I7JXK1_9GAMM</name>
<accession>A0A1I7JXK1</accession>
<gene>
    <name evidence="2" type="ORF">SAMN05421784_14123</name>
</gene>
<keyword evidence="1" id="KW-0732">Signal</keyword>
<feature type="chain" id="PRO_5017407199" evidence="1">
    <location>
        <begin position="22"/>
        <end position="37"/>
    </location>
</feature>
<evidence type="ECO:0000313" key="2">
    <source>
        <dbReference type="EMBL" id="SFU89953.1"/>
    </source>
</evidence>
<organism evidence="2 3">
    <name type="scientific">Xenorhabdus koppenhoeferi</name>
    <dbReference type="NCBI Taxonomy" id="351659"/>
    <lineage>
        <taxon>Bacteria</taxon>
        <taxon>Pseudomonadati</taxon>
        <taxon>Pseudomonadota</taxon>
        <taxon>Gammaproteobacteria</taxon>
        <taxon>Enterobacterales</taxon>
        <taxon>Morganellaceae</taxon>
        <taxon>Xenorhabdus</taxon>
    </lineage>
</organism>
<protein>
    <submittedName>
        <fullName evidence="2">Uncharacterized protein</fullName>
    </submittedName>
</protein>
<proteinExistence type="predicted"/>
<dbReference type="STRING" id="351659.SAMN05421784_14123"/>
<keyword evidence="3" id="KW-1185">Reference proteome</keyword>
<dbReference type="EMBL" id="FPBJ01000041">
    <property type="protein sequence ID" value="SFU89953.1"/>
    <property type="molecule type" value="Genomic_DNA"/>
</dbReference>
<sequence>MMSKTVMLSVLIVLSMSVAYASQDKTGCKIKRKTLEK</sequence>
<reference evidence="3" key="1">
    <citation type="submission" date="2016-10" db="EMBL/GenBank/DDBJ databases">
        <authorList>
            <person name="Varghese N."/>
            <person name="Submissions S."/>
        </authorList>
    </citation>
    <scope>NUCLEOTIDE SEQUENCE [LARGE SCALE GENOMIC DNA]</scope>
    <source>
        <strain evidence="3">DSM 18168</strain>
    </source>
</reference>